<evidence type="ECO:0000313" key="2">
    <source>
        <dbReference type="Proteomes" id="UP000189670"/>
    </source>
</evidence>
<dbReference type="GO" id="GO:0030246">
    <property type="term" value="F:carbohydrate binding"/>
    <property type="evidence" value="ECO:0007669"/>
    <property type="project" value="InterPro"/>
</dbReference>
<sequence length="229" mass="25146">MIFTTDIQGGDVYWPGSTWLYVYDSGKIYLRMIVEKYNTNGQVVVADGIDFEFGEWHTIGISFGSEGQYIMFDGQLVASEPTHTQELGRGGNHSTPADIPTIGESVSCFWTNNQHEGGFEGVVDTFRVSDTQKDWKVSLVNPSKDTVIGTIVTSSEIFGYNANISGATVTAVPYDVSSGTDASGKFHFYDIPVGECIFQIETSYFETLTKSVQIIEGVTIIDTIELVKP</sequence>
<dbReference type="Proteomes" id="UP000189670">
    <property type="component" value="Unassembled WGS sequence"/>
</dbReference>
<dbReference type="Gene3D" id="2.60.120.200">
    <property type="match status" value="1"/>
</dbReference>
<feature type="non-terminal residue" evidence="1">
    <location>
        <position position="229"/>
    </location>
</feature>
<dbReference type="EMBL" id="ATBP01000691">
    <property type="protein sequence ID" value="ETR69262.1"/>
    <property type="molecule type" value="Genomic_DNA"/>
</dbReference>
<accession>A0A1V1P2Z7</accession>
<proteinExistence type="predicted"/>
<gene>
    <name evidence="1" type="ORF">OMM_09760</name>
</gene>
<comment type="caution">
    <text evidence="1">The sequence shown here is derived from an EMBL/GenBank/DDBJ whole genome shotgun (WGS) entry which is preliminary data.</text>
</comment>
<dbReference type="InterPro" id="IPR013320">
    <property type="entry name" value="ConA-like_dom_sf"/>
</dbReference>
<organism evidence="1 2">
    <name type="scientific">Candidatus Magnetoglobus multicellularis str. Araruama</name>
    <dbReference type="NCBI Taxonomy" id="890399"/>
    <lineage>
        <taxon>Bacteria</taxon>
        <taxon>Pseudomonadati</taxon>
        <taxon>Thermodesulfobacteriota</taxon>
        <taxon>Desulfobacteria</taxon>
        <taxon>Desulfobacterales</taxon>
        <taxon>Desulfobacteraceae</taxon>
        <taxon>Candidatus Magnetoglobus</taxon>
    </lineage>
</organism>
<dbReference type="AlphaFoldDB" id="A0A1V1P2Z7"/>
<dbReference type="SUPFAM" id="SSF49452">
    <property type="entry name" value="Starch-binding domain-like"/>
    <property type="match status" value="1"/>
</dbReference>
<name>A0A1V1P2Z7_9BACT</name>
<reference evidence="2" key="1">
    <citation type="submission" date="2012-11" db="EMBL/GenBank/DDBJ databases">
        <authorList>
            <person name="Lucero-Rivera Y.E."/>
            <person name="Tovar-Ramirez D."/>
        </authorList>
    </citation>
    <scope>NUCLEOTIDE SEQUENCE [LARGE SCALE GENOMIC DNA]</scope>
    <source>
        <strain evidence="2">Araruama</strain>
    </source>
</reference>
<evidence type="ECO:0000313" key="1">
    <source>
        <dbReference type="EMBL" id="ETR69262.1"/>
    </source>
</evidence>
<dbReference type="InterPro" id="IPR013784">
    <property type="entry name" value="Carb-bd-like_fold"/>
</dbReference>
<dbReference type="SUPFAM" id="SSF49899">
    <property type="entry name" value="Concanavalin A-like lectins/glucanases"/>
    <property type="match status" value="1"/>
</dbReference>
<protein>
    <submittedName>
        <fullName evidence="1">Uncharacterized protein</fullName>
    </submittedName>
</protein>